<accession>A0AAE6ZEU8</accession>
<protein>
    <submittedName>
        <fullName evidence="4">Damage-inducible protein DinB</fullName>
    </submittedName>
</protein>
<dbReference type="InterPro" id="IPR007837">
    <property type="entry name" value="DinB"/>
</dbReference>
<dbReference type="InterPro" id="IPR034660">
    <property type="entry name" value="DinB/YfiT-like"/>
</dbReference>
<evidence type="ECO:0000256" key="2">
    <source>
        <dbReference type="ARBA" id="ARBA00022723"/>
    </source>
</evidence>
<comment type="similarity">
    <text evidence="1">Belongs to the DinB family.</text>
</comment>
<evidence type="ECO:0000313" key="5">
    <source>
        <dbReference type="Proteomes" id="UP000502421"/>
    </source>
</evidence>
<reference evidence="5" key="1">
    <citation type="submission" date="2020-04" db="EMBL/GenBank/DDBJ databases">
        <authorList>
            <person name="Kittiwongwattana C."/>
        </authorList>
    </citation>
    <scope>NUCLEOTIDE SEQUENCE [LARGE SCALE GENOMIC DNA]</scope>
    <source>
        <strain evidence="5">1310</strain>
    </source>
</reference>
<dbReference type="SUPFAM" id="SSF109854">
    <property type="entry name" value="DinB/YfiT-like putative metalloenzymes"/>
    <property type="match status" value="1"/>
</dbReference>
<feature type="binding site" evidence="3">
    <location>
        <position position="40"/>
    </location>
    <ligand>
        <name>a divalent metal cation</name>
        <dbReference type="ChEBI" id="CHEBI:60240"/>
    </ligand>
</feature>
<name>A0AAE6ZEU8_9BACT</name>
<dbReference type="Gene3D" id="1.20.120.450">
    <property type="entry name" value="dinb family like domain"/>
    <property type="match status" value="1"/>
</dbReference>
<feature type="binding site" evidence="3">
    <location>
        <position position="118"/>
    </location>
    <ligand>
        <name>a divalent metal cation</name>
        <dbReference type="ChEBI" id="CHEBI:60240"/>
    </ligand>
</feature>
<sequence length="148" mass="17651">MKTFFQSLFEYNHNVNRQLWEVMNVHPDKTSEKAIRLYNHILNGHQIWNNRIARRNDSPDVWDMHSLQACRDLDQANYEHSLGIILQFDLNDAIQHPNVKGKPFNKKISEILFHIINHSTYHRGQIATEFRQSGLEPVMTDFIFHERK</sequence>
<dbReference type="PANTHER" id="PTHR37302">
    <property type="entry name" value="SLR1116 PROTEIN"/>
    <property type="match status" value="1"/>
</dbReference>
<evidence type="ECO:0000256" key="3">
    <source>
        <dbReference type="PIRSR" id="PIRSR607837-1"/>
    </source>
</evidence>
<dbReference type="Proteomes" id="UP000502421">
    <property type="component" value="Chromosome"/>
</dbReference>
<dbReference type="RefSeq" id="WP_168803183.1">
    <property type="nucleotide sequence ID" value="NZ_CP051205.1"/>
</dbReference>
<dbReference type="EMBL" id="CP051205">
    <property type="protein sequence ID" value="QJB30905.1"/>
    <property type="molecule type" value="Genomic_DNA"/>
</dbReference>
<dbReference type="Pfam" id="PF05163">
    <property type="entry name" value="DinB"/>
    <property type="match status" value="1"/>
</dbReference>
<evidence type="ECO:0000313" key="4">
    <source>
        <dbReference type="EMBL" id="QJB30905.1"/>
    </source>
</evidence>
<dbReference type="GO" id="GO:0046872">
    <property type="term" value="F:metal ion binding"/>
    <property type="evidence" value="ECO:0007669"/>
    <property type="project" value="UniProtKB-KW"/>
</dbReference>
<gene>
    <name evidence="4" type="ORF">HF329_06160</name>
</gene>
<dbReference type="KEGG" id="coy:HF329_06160"/>
<dbReference type="AlphaFoldDB" id="A0AAE6ZEU8"/>
<proteinExistence type="inferred from homology"/>
<keyword evidence="2 3" id="KW-0479">Metal-binding</keyword>
<organism evidence="4 5">
    <name type="scientific">Chitinophaga oryzae</name>
    <dbReference type="NCBI Taxonomy" id="2725414"/>
    <lineage>
        <taxon>Bacteria</taxon>
        <taxon>Pseudomonadati</taxon>
        <taxon>Bacteroidota</taxon>
        <taxon>Chitinophagia</taxon>
        <taxon>Chitinophagales</taxon>
        <taxon>Chitinophagaceae</taxon>
        <taxon>Chitinophaga</taxon>
    </lineage>
</organism>
<evidence type="ECO:0000256" key="1">
    <source>
        <dbReference type="ARBA" id="ARBA00008635"/>
    </source>
</evidence>
<dbReference type="PANTHER" id="PTHR37302:SF3">
    <property type="entry name" value="DAMAGE-INDUCIBLE PROTEIN DINB"/>
    <property type="match status" value="1"/>
</dbReference>
<feature type="binding site" evidence="3">
    <location>
        <position position="122"/>
    </location>
    <ligand>
        <name>a divalent metal cation</name>
        <dbReference type="ChEBI" id="CHEBI:60240"/>
    </ligand>
</feature>